<dbReference type="Gene3D" id="3.30.40.10">
    <property type="entry name" value="Zinc/RING finger domain, C3HC4 (zinc finger)"/>
    <property type="match status" value="1"/>
</dbReference>
<keyword evidence="7" id="KW-0472">Membrane</keyword>
<dbReference type="SUPFAM" id="SSF57850">
    <property type="entry name" value="RING/U-box"/>
    <property type="match status" value="1"/>
</dbReference>
<gene>
    <name evidence="11" type="primary">Rnf128</name>
    <name evidence="11" type="ORF">SNAT2548_LOCUS8989</name>
</gene>
<protein>
    <submittedName>
        <fullName evidence="11">Rnf128 protein</fullName>
    </submittedName>
</protein>
<keyword evidence="12" id="KW-1185">Reference proteome</keyword>
<evidence type="ECO:0000313" key="11">
    <source>
        <dbReference type="EMBL" id="CAE7227649.1"/>
    </source>
</evidence>
<feature type="domain" description="RING-type" evidence="10">
    <location>
        <begin position="31"/>
        <end position="73"/>
    </location>
</feature>
<dbReference type="OrthoDB" id="440544at2759"/>
<evidence type="ECO:0000256" key="3">
    <source>
        <dbReference type="ARBA" id="ARBA00022723"/>
    </source>
</evidence>
<dbReference type="Proteomes" id="UP000604046">
    <property type="component" value="Unassembled WGS sequence"/>
</dbReference>
<dbReference type="Pfam" id="PF13639">
    <property type="entry name" value="zf-RING_2"/>
    <property type="match status" value="1"/>
</dbReference>
<dbReference type="PROSITE" id="PS50089">
    <property type="entry name" value="ZF_RING_2"/>
    <property type="match status" value="1"/>
</dbReference>
<evidence type="ECO:0000256" key="4">
    <source>
        <dbReference type="ARBA" id="ARBA00022771"/>
    </source>
</evidence>
<evidence type="ECO:0000256" key="6">
    <source>
        <dbReference type="ARBA" id="ARBA00022989"/>
    </source>
</evidence>
<organism evidence="11 12">
    <name type="scientific">Symbiodinium natans</name>
    <dbReference type="NCBI Taxonomy" id="878477"/>
    <lineage>
        <taxon>Eukaryota</taxon>
        <taxon>Sar</taxon>
        <taxon>Alveolata</taxon>
        <taxon>Dinophyceae</taxon>
        <taxon>Suessiales</taxon>
        <taxon>Symbiodiniaceae</taxon>
        <taxon>Symbiodinium</taxon>
    </lineage>
</organism>
<dbReference type="GO" id="GO:0008270">
    <property type="term" value="F:zinc ion binding"/>
    <property type="evidence" value="ECO:0007669"/>
    <property type="project" value="UniProtKB-KW"/>
</dbReference>
<dbReference type="SMART" id="SM00184">
    <property type="entry name" value="RING"/>
    <property type="match status" value="1"/>
</dbReference>
<sequence>MRRGGIMCEGIVKKSELVLWNGSQASQVDSCAICREVFQIGVDICRVLDCTHIFHAKCIDMWFVKASSCPLCKNDLKLCGRNSASQRSLGRSSQTSSNISLGSASLRSGQILVGHSNSDPALLRALHPEGLGLLRRSSPPPTPDRHAGSAPSLAITSDRSAEVISISRSERSLALLSESSSGLLPAVQEGSDETRMALEGGSAPPSPHNDSRETSHGSRMLQFQLPEGGSAASTARGPPSAGDPAHEELGEDDHEALQKPAWLADSRILLDGRQVSTTSDDAQRAGEAVRPPVFSPQRLQQRLEVHHFLTQQPAAGHAWSLTLPASVSQCRLQVEAPKERLCAVSSPPVPVAPVLHPWLEAPRCGCGGARTVAPPRFLGSWGPEYADGAMRRSHSQSKDPDAPGRREQGEEHLVASARTVVTYQTRPAMAPIAHTSAAVLRPSPVAPMRTQILTPGHVPHAVPHGAHASPASQGYRAAPVQAVAFHGFTQISRPAGLPVSSMRAVRH</sequence>
<name>A0A812KIM7_9DINO</name>
<keyword evidence="2" id="KW-0812">Transmembrane</keyword>
<keyword evidence="3" id="KW-0479">Metal-binding</keyword>
<feature type="region of interest" description="Disordered" evidence="9">
    <location>
        <begin position="180"/>
        <end position="254"/>
    </location>
</feature>
<keyword evidence="4 8" id="KW-0863">Zinc-finger</keyword>
<keyword evidence="5" id="KW-0862">Zinc</keyword>
<dbReference type="GO" id="GO:0016020">
    <property type="term" value="C:membrane"/>
    <property type="evidence" value="ECO:0007669"/>
    <property type="project" value="UniProtKB-SubCell"/>
</dbReference>
<dbReference type="InterPro" id="IPR013083">
    <property type="entry name" value="Znf_RING/FYVE/PHD"/>
</dbReference>
<evidence type="ECO:0000256" key="1">
    <source>
        <dbReference type="ARBA" id="ARBA00004370"/>
    </source>
</evidence>
<evidence type="ECO:0000313" key="12">
    <source>
        <dbReference type="Proteomes" id="UP000604046"/>
    </source>
</evidence>
<evidence type="ECO:0000256" key="2">
    <source>
        <dbReference type="ARBA" id="ARBA00022692"/>
    </source>
</evidence>
<dbReference type="AlphaFoldDB" id="A0A812KIM7"/>
<feature type="region of interest" description="Disordered" evidence="9">
    <location>
        <begin position="132"/>
        <end position="154"/>
    </location>
</feature>
<reference evidence="11" key="1">
    <citation type="submission" date="2021-02" db="EMBL/GenBank/DDBJ databases">
        <authorList>
            <person name="Dougan E. K."/>
            <person name="Rhodes N."/>
            <person name="Thang M."/>
            <person name="Chan C."/>
        </authorList>
    </citation>
    <scope>NUCLEOTIDE SEQUENCE</scope>
</reference>
<evidence type="ECO:0000256" key="7">
    <source>
        <dbReference type="ARBA" id="ARBA00023136"/>
    </source>
</evidence>
<dbReference type="CDD" id="cd16454">
    <property type="entry name" value="RING-H2_PA-TM-RING"/>
    <property type="match status" value="1"/>
</dbReference>
<dbReference type="PANTHER" id="PTHR46539">
    <property type="entry name" value="E3 UBIQUITIN-PROTEIN LIGASE ATL42"/>
    <property type="match status" value="1"/>
</dbReference>
<evidence type="ECO:0000256" key="8">
    <source>
        <dbReference type="PROSITE-ProRule" id="PRU00175"/>
    </source>
</evidence>
<dbReference type="PANTHER" id="PTHR46539:SF9">
    <property type="entry name" value="RING-H2 FINGER PROTEIN ATL56"/>
    <property type="match status" value="1"/>
</dbReference>
<evidence type="ECO:0000259" key="10">
    <source>
        <dbReference type="PROSITE" id="PS50089"/>
    </source>
</evidence>
<comment type="caution">
    <text evidence="11">The sequence shown here is derived from an EMBL/GenBank/DDBJ whole genome shotgun (WGS) entry which is preliminary data.</text>
</comment>
<accession>A0A812KIM7</accession>
<comment type="subcellular location">
    <subcellularLocation>
        <location evidence="1">Membrane</location>
    </subcellularLocation>
</comment>
<feature type="region of interest" description="Disordered" evidence="9">
    <location>
        <begin position="387"/>
        <end position="411"/>
    </location>
</feature>
<feature type="compositionally biased region" description="Basic and acidic residues" evidence="9">
    <location>
        <begin position="396"/>
        <end position="411"/>
    </location>
</feature>
<dbReference type="EMBL" id="CAJNDS010000680">
    <property type="protein sequence ID" value="CAE7227649.1"/>
    <property type="molecule type" value="Genomic_DNA"/>
</dbReference>
<dbReference type="InterPro" id="IPR001841">
    <property type="entry name" value="Znf_RING"/>
</dbReference>
<keyword evidence="6" id="KW-1133">Transmembrane helix</keyword>
<proteinExistence type="predicted"/>
<evidence type="ECO:0000256" key="9">
    <source>
        <dbReference type="SAM" id="MobiDB-lite"/>
    </source>
</evidence>
<evidence type="ECO:0000256" key="5">
    <source>
        <dbReference type="ARBA" id="ARBA00022833"/>
    </source>
</evidence>